<evidence type="ECO:0000313" key="3">
    <source>
        <dbReference type="Proteomes" id="UP001500782"/>
    </source>
</evidence>
<dbReference type="NCBIfam" id="NF040982">
    <property type="entry name" value="ComGD"/>
    <property type="match status" value="1"/>
</dbReference>
<sequence length="148" mass="17162">MMMFQKNSSKGYTLTEILIVFSIFLLCISIFLFSVSPTSQHFKQSHFIEQLRKDIQFAKTYSMSRAATVRVIFTPAENKYAVLTGVDHFLVQRSYDDDIQMSNSNLRQFYFLPNGTVSDFGSFELIVGGTRYRFVMYVGRGRVKIEKM</sequence>
<comment type="caution">
    <text evidence="2">The sequence shown here is derived from an EMBL/GenBank/DDBJ whole genome shotgun (WGS) entry which is preliminary data.</text>
</comment>
<feature type="transmembrane region" description="Helical" evidence="1">
    <location>
        <begin position="12"/>
        <end position="35"/>
    </location>
</feature>
<name>A0ABN0WT01_9BACI</name>
<gene>
    <name evidence="2" type="ORF">GCM10008967_40310</name>
</gene>
<reference evidence="2 3" key="1">
    <citation type="journal article" date="2019" name="Int. J. Syst. Evol. Microbiol.">
        <title>The Global Catalogue of Microorganisms (GCM) 10K type strain sequencing project: providing services to taxonomists for standard genome sequencing and annotation.</title>
        <authorList>
            <consortium name="The Broad Institute Genomics Platform"/>
            <consortium name="The Broad Institute Genome Sequencing Center for Infectious Disease"/>
            <person name="Wu L."/>
            <person name="Ma J."/>
        </authorList>
    </citation>
    <scope>NUCLEOTIDE SEQUENCE [LARGE SCALE GENOMIC DNA]</scope>
    <source>
        <strain evidence="2 3">JCM 9731</strain>
    </source>
</reference>
<dbReference type="PIRSF" id="PIRSF021292">
    <property type="entry name" value="Competence_ComGD"/>
    <property type="match status" value="1"/>
</dbReference>
<dbReference type="EMBL" id="BAAADJ010000064">
    <property type="protein sequence ID" value="GAA0345827.1"/>
    <property type="molecule type" value="Genomic_DNA"/>
</dbReference>
<dbReference type="RefSeq" id="WP_343803381.1">
    <property type="nucleotide sequence ID" value="NZ_BAAADJ010000064.1"/>
</dbReference>
<organism evidence="2 3">
    <name type="scientific">Bacillus carboniphilus</name>
    <dbReference type="NCBI Taxonomy" id="86663"/>
    <lineage>
        <taxon>Bacteria</taxon>
        <taxon>Bacillati</taxon>
        <taxon>Bacillota</taxon>
        <taxon>Bacilli</taxon>
        <taxon>Bacillales</taxon>
        <taxon>Bacillaceae</taxon>
        <taxon>Bacillus</taxon>
    </lineage>
</organism>
<evidence type="ECO:0000256" key="1">
    <source>
        <dbReference type="SAM" id="Phobius"/>
    </source>
</evidence>
<proteinExistence type="predicted"/>
<keyword evidence="1" id="KW-0472">Membrane</keyword>
<evidence type="ECO:0000313" key="2">
    <source>
        <dbReference type="EMBL" id="GAA0345827.1"/>
    </source>
</evidence>
<dbReference type="InterPro" id="IPR016785">
    <property type="entry name" value="ComGD"/>
</dbReference>
<protein>
    <recommendedName>
        <fullName evidence="4">Competence protein ComG</fullName>
    </recommendedName>
</protein>
<keyword evidence="1" id="KW-1133">Transmembrane helix</keyword>
<evidence type="ECO:0008006" key="4">
    <source>
        <dbReference type="Google" id="ProtNLM"/>
    </source>
</evidence>
<keyword evidence="1" id="KW-0812">Transmembrane</keyword>
<keyword evidence="3" id="KW-1185">Reference proteome</keyword>
<accession>A0ABN0WT01</accession>
<dbReference type="Proteomes" id="UP001500782">
    <property type="component" value="Unassembled WGS sequence"/>
</dbReference>